<sequence>MGPAKILLFQTESVWKSDLSSNVRLCPHNVSEEQACSGNEPMCFRRTAFATLRLAHSKSFHELSMEDAHSASGHGRLEQGYIRTFYTSIFSTSPLISTHSSKSPTNPQGLHQFDSTLQTQQADQATSATRLPITHNKTIKMCQKHPVVMRCVVCVLPYAERYEIVGCRWAPHCAGEVEGDELTVFEGKCWRCGILDWIPDPAEGDGEEDAESGAEGQVDQGGKGKRRSHRIREGMEGKDKAKGGREG</sequence>
<feature type="compositionally biased region" description="Acidic residues" evidence="1">
    <location>
        <begin position="202"/>
        <end position="212"/>
    </location>
</feature>
<gene>
    <name evidence="2" type="ORF">BDY17DRAFT_111674</name>
</gene>
<dbReference type="RefSeq" id="XP_033592360.1">
    <property type="nucleotide sequence ID" value="XM_033729223.1"/>
</dbReference>
<proteinExistence type="predicted"/>
<feature type="region of interest" description="Disordered" evidence="1">
    <location>
        <begin position="201"/>
        <end position="247"/>
    </location>
</feature>
<dbReference type="EMBL" id="MU001633">
    <property type="protein sequence ID" value="KAF2485791.1"/>
    <property type="molecule type" value="Genomic_DNA"/>
</dbReference>
<feature type="compositionally biased region" description="Basic and acidic residues" evidence="1">
    <location>
        <begin position="231"/>
        <end position="247"/>
    </location>
</feature>
<dbReference type="Proteomes" id="UP000799767">
    <property type="component" value="Unassembled WGS sequence"/>
</dbReference>
<organism evidence="2 3">
    <name type="scientific">Neohortaea acidophila</name>
    <dbReference type="NCBI Taxonomy" id="245834"/>
    <lineage>
        <taxon>Eukaryota</taxon>
        <taxon>Fungi</taxon>
        <taxon>Dikarya</taxon>
        <taxon>Ascomycota</taxon>
        <taxon>Pezizomycotina</taxon>
        <taxon>Dothideomycetes</taxon>
        <taxon>Dothideomycetidae</taxon>
        <taxon>Mycosphaerellales</taxon>
        <taxon>Teratosphaeriaceae</taxon>
        <taxon>Neohortaea</taxon>
    </lineage>
</organism>
<evidence type="ECO:0000313" key="2">
    <source>
        <dbReference type="EMBL" id="KAF2485791.1"/>
    </source>
</evidence>
<dbReference type="GeneID" id="54470225"/>
<evidence type="ECO:0000313" key="3">
    <source>
        <dbReference type="Proteomes" id="UP000799767"/>
    </source>
</evidence>
<evidence type="ECO:0000256" key="1">
    <source>
        <dbReference type="SAM" id="MobiDB-lite"/>
    </source>
</evidence>
<dbReference type="AlphaFoldDB" id="A0A6A6Q191"/>
<keyword evidence="3" id="KW-1185">Reference proteome</keyword>
<accession>A0A6A6Q191</accession>
<name>A0A6A6Q191_9PEZI</name>
<protein>
    <submittedName>
        <fullName evidence="2">Uncharacterized protein</fullName>
    </submittedName>
</protein>
<reference evidence="2" key="1">
    <citation type="journal article" date="2020" name="Stud. Mycol.">
        <title>101 Dothideomycetes genomes: a test case for predicting lifestyles and emergence of pathogens.</title>
        <authorList>
            <person name="Haridas S."/>
            <person name="Albert R."/>
            <person name="Binder M."/>
            <person name="Bloem J."/>
            <person name="Labutti K."/>
            <person name="Salamov A."/>
            <person name="Andreopoulos B."/>
            <person name="Baker S."/>
            <person name="Barry K."/>
            <person name="Bills G."/>
            <person name="Bluhm B."/>
            <person name="Cannon C."/>
            <person name="Castanera R."/>
            <person name="Culley D."/>
            <person name="Daum C."/>
            <person name="Ezra D."/>
            <person name="Gonzalez J."/>
            <person name="Henrissat B."/>
            <person name="Kuo A."/>
            <person name="Liang C."/>
            <person name="Lipzen A."/>
            <person name="Lutzoni F."/>
            <person name="Magnuson J."/>
            <person name="Mondo S."/>
            <person name="Nolan M."/>
            <person name="Ohm R."/>
            <person name="Pangilinan J."/>
            <person name="Park H.-J."/>
            <person name="Ramirez L."/>
            <person name="Alfaro M."/>
            <person name="Sun H."/>
            <person name="Tritt A."/>
            <person name="Yoshinaga Y."/>
            <person name="Zwiers L.-H."/>
            <person name="Turgeon B."/>
            <person name="Goodwin S."/>
            <person name="Spatafora J."/>
            <person name="Crous P."/>
            <person name="Grigoriev I."/>
        </authorList>
    </citation>
    <scope>NUCLEOTIDE SEQUENCE</scope>
    <source>
        <strain evidence="2">CBS 113389</strain>
    </source>
</reference>